<accession>A0ABD2D2P8</accession>
<dbReference type="Proteomes" id="UP001607303">
    <property type="component" value="Unassembled WGS sequence"/>
</dbReference>
<feature type="non-terminal residue" evidence="1">
    <location>
        <position position="1"/>
    </location>
</feature>
<feature type="non-terminal residue" evidence="1">
    <location>
        <position position="146"/>
    </location>
</feature>
<dbReference type="EMBL" id="JAYRBN010000007">
    <property type="protein sequence ID" value="KAL2751214.1"/>
    <property type="molecule type" value="Genomic_DNA"/>
</dbReference>
<dbReference type="AlphaFoldDB" id="A0ABD2D2P8"/>
<sequence length="146" mass="17033">KKKRKEKRRGKKTKKETIAEVEARPAWRVTLKEVVSARAPSSNTRLAEARREQIRHVDLEGCSSRCALMRARLHPRVVVVRARRCGRPPIAPTIAAILFSIYNSNYEFSAALRDVSIFLPIDGHLPGYFHYVQWKEINRKRERERE</sequence>
<proteinExistence type="predicted"/>
<gene>
    <name evidence="1" type="ORF">V1477_000372</name>
</gene>
<evidence type="ECO:0000313" key="1">
    <source>
        <dbReference type="EMBL" id="KAL2751214.1"/>
    </source>
</evidence>
<comment type="caution">
    <text evidence="1">The sequence shown here is derived from an EMBL/GenBank/DDBJ whole genome shotgun (WGS) entry which is preliminary data.</text>
</comment>
<reference evidence="1 2" key="1">
    <citation type="journal article" date="2024" name="Ann. Entomol. Soc. Am.">
        <title>Genomic analyses of the southern and eastern yellowjacket wasps (Hymenoptera: Vespidae) reveal evolutionary signatures of social life.</title>
        <authorList>
            <person name="Catto M.A."/>
            <person name="Caine P.B."/>
            <person name="Orr S.E."/>
            <person name="Hunt B.G."/>
            <person name="Goodisman M.A.D."/>
        </authorList>
    </citation>
    <scope>NUCLEOTIDE SEQUENCE [LARGE SCALE GENOMIC DNA]</scope>
    <source>
        <strain evidence="1">232</strain>
        <tissue evidence="1">Head and thorax</tissue>
    </source>
</reference>
<evidence type="ECO:0000313" key="2">
    <source>
        <dbReference type="Proteomes" id="UP001607303"/>
    </source>
</evidence>
<organism evidence="1 2">
    <name type="scientific">Vespula maculifrons</name>
    <name type="common">Eastern yellow jacket</name>
    <name type="synonym">Wasp</name>
    <dbReference type="NCBI Taxonomy" id="7453"/>
    <lineage>
        <taxon>Eukaryota</taxon>
        <taxon>Metazoa</taxon>
        <taxon>Ecdysozoa</taxon>
        <taxon>Arthropoda</taxon>
        <taxon>Hexapoda</taxon>
        <taxon>Insecta</taxon>
        <taxon>Pterygota</taxon>
        <taxon>Neoptera</taxon>
        <taxon>Endopterygota</taxon>
        <taxon>Hymenoptera</taxon>
        <taxon>Apocrita</taxon>
        <taxon>Aculeata</taxon>
        <taxon>Vespoidea</taxon>
        <taxon>Vespidae</taxon>
        <taxon>Vespinae</taxon>
        <taxon>Vespula</taxon>
    </lineage>
</organism>
<protein>
    <submittedName>
        <fullName evidence="1">Uncharacterized protein</fullName>
    </submittedName>
</protein>
<keyword evidence="2" id="KW-1185">Reference proteome</keyword>
<name>A0ABD2D2P8_VESMC</name>